<feature type="transmembrane region" description="Helical" evidence="1">
    <location>
        <begin position="238"/>
        <end position="258"/>
    </location>
</feature>
<keyword evidence="1" id="KW-0812">Transmembrane</keyword>
<dbReference type="Proteomes" id="UP000640426">
    <property type="component" value="Unassembled WGS sequence"/>
</dbReference>
<proteinExistence type="predicted"/>
<evidence type="ECO:0000313" key="3">
    <source>
        <dbReference type="Proteomes" id="UP000640426"/>
    </source>
</evidence>
<reference evidence="3" key="1">
    <citation type="submission" date="2020-12" db="EMBL/GenBank/DDBJ databases">
        <title>Hymenobacter sp.</title>
        <authorList>
            <person name="Kim M.K."/>
        </authorList>
    </citation>
    <scope>NUCLEOTIDE SEQUENCE [LARGE SCALE GENOMIC DNA]</scope>
    <source>
        <strain evidence="3">BT553</strain>
    </source>
</reference>
<dbReference type="EMBL" id="JAELXS010000010">
    <property type="protein sequence ID" value="MBJ6123306.1"/>
    <property type="molecule type" value="Genomic_DNA"/>
</dbReference>
<dbReference type="RefSeq" id="WP_199040478.1">
    <property type="nucleotide sequence ID" value="NZ_JAELXS010000010.1"/>
</dbReference>
<feature type="transmembrane region" description="Helical" evidence="1">
    <location>
        <begin position="94"/>
        <end position="117"/>
    </location>
</feature>
<feature type="transmembrane region" description="Helical" evidence="1">
    <location>
        <begin position="63"/>
        <end position="82"/>
    </location>
</feature>
<feature type="transmembrane region" description="Helical" evidence="1">
    <location>
        <begin position="176"/>
        <end position="195"/>
    </location>
</feature>
<gene>
    <name evidence="2" type="ORF">JAO74_16080</name>
</gene>
<name>A0ABS0XTE4_9SPHN</name>
<keyword evidence="1" id="KW-1133">Transmembrane helix</keyword>
<evidence type="ECO:0008006" key="4">
    <source>
        <dbReference type="Google" id="ProtNLM"/>
    </source>
</evidence>
<comment type="caution">
    <text evidence="2">The sequence shown here is derived from an EMBL/GenBank/DDBJ whole genome shotgun (WGS) entry which is preliminary data.</text>
</comment>
<keyword evidence="1" id="KW-0472">Membrane</keyword>
<evidence type="ECO:0000256" key="1">
    <source>
        <dbReference type="SAM" id="Phobius"/>
    </source>
</evidence>
<feature type="transmembrane region" description="Helical" evidence="1">
    <location>
        <begin position="137"/>
        <end position="155"/>
    </location>
</feature>
<feature type="transmembrane region" description="Helical" evidence="1">
    <location>
        <begin position="201"/>
        <end position="218"/>
    </location>
</feature>
<organism evidence="2 3">
    <name type="scientific">Sphingomonas mollis</name>
    <dbReference type="NCBI Taxonomy" id="2795726"/>
    <lineage>
        <taxon>Bacteria</taxon>
        <taxon>Pseudomonadati</taxon>
        <taxon>Pseudomonadota</taxon>
        <taxon>Alphaproteobacteria</taxon>
        <taxon>Sphingomonadales</taxon>
        <taxon>Sphingomonadaceae</taxon>
        <taxon>Sphingomonas</taxon>
    </lineage>
</organism>
<protein>
    <recommendedName>
        <fullName evidence="4">Integral membrane protein</fullName>
    </recommendedName>
</protein>
<accession>A0ABS0XTE4</accession>
<sequence>MNTNRTMDVAALAALVWIAAATLHEGLGHGVACRLMGGDPIGWSTFHFNCDHRSVSLPGWRTIAGAGTAVNVVLMVFGYLWWRRGIDPMARLAAWTVVAVNGLTTFGYLVFSAAFGIGDWNTAGVIAGVSNTGLARAMLAIIGIAGYVAVIRLSGTMLSRMLQGPTATADARRITTTIWLTTGIVSLLAGLMAGADWRSTLGAALGVALGGNAGLLTIPRFTTSSNEPGTFAPRKSVALRVVAVLSVAAFVSILGPGVRL</sequence>
<evidence type="ECO:0000313" key="2">
    <source>
        <dbReference type="EMBL" id="MBJ6123306.1"/>
    </source>
</evidence>
<keyword evidence="3" id="KW-1185">Reference proteome</keyword>